<feature type="transmembrane region" description="Helical" evidence="7">
    <location>
        <begin position="117"/>
        <end position="136"/>
    </location>
</feature>
<feature type="transmembrane region" description="Helical" evidence="7">
    <location>
        <begin position="387"/>
        <end position="403"/>
    </location>
</feature>
<evidence type="ECO:0000256" key="1">
    <source>
        <dbReference type="ARBA" id="ARBA00004651"/>
    </source>
</evidence>
<keyword evidence="9" id="KW-1185">Reference proteome</keyword>
<dbReference type="EMBL" id="JAQQKW010000006">
    <property type="protein sequence ID" value="MDC7694948.1"/>
    <property type="molecule type" value="Genomic_DNA"/>
</dbReference>
<keyword evidence="6 7" id="KW-0472">Membrane</keyword>
<evidence type="ECO:0000256" key="6">
    <source>
        <dbReference type="ARBA" id="ARBA00023136"/>
    </source>
</evidence>
<keyword evidence="3" id="KW-1003">Cell membrane</keyword>
<proteinExistence type="predicted"/>
<feature type="transmembrane region" description="Helical" evidence="7">
    <location>
        <begin position="21"/>
        <end position="46"/>
    </location>
</feature>
<sequence>MTPRLRRVWRWLEIDRGGVFQALRLAFAAWLAFAIAALLHVEHAYWAAMPVWVVSQPSRGLLLERAFFRVLGTLIGAGAGFVILWLAAGPGAGIVFLALWVGGNAGLTHILRGVHGYGALMAGMTAAIVVLPSLLTPQAASEVAQARVVCTLIGVAVVTVVTGFFTPVSPREELYRRLRLISQEAQGFAAKAIEAPDLPDSPETERRILAEISDVENAAILISAGSVEGYRRLRHLDALIAATLAVMAAGRAVRARLRRGDTLPADLPRHLNDPAWLAALPGTQLIPEADRLLDALTQQAEAERRLFAVSPRADAASFGDKAVYLAPNRDRSMAFRAGGVAGGATLMAVGLAWAVEWPLAELTAMGVCIFSMVLGQMPRPQVTGVQLLQGMACGVVAALLYRLSLQPYLHGPGAVLVSLIPVFVLGALAQVSVKTTPWAVHANMGFLLTSQAGAAAIPIDHALVSSLAFLSGVALDCAGFTLYPPQAVNHAADAASRIRRDLEAMIRRQGPLPASQWRPHTSRQILRLMLHLGRAGKLGQAAPDGILAALNLGHAVTRLQRLAADPATREGATLVLHRLEGFADHTAETVAELRRLRLADAAVQRALDNTIDGLEAATPVFVFSHAAD</sequence>
<evidence type="ECO:0000256" key="5">
    <source>
        <dbReference type="ARBA" id="ARBA00022989"/>
    </source>
</evidence>
<evidence type="ECO:0000313" key="9">
    <source>
        <dbReference type="Proteomes" id="UP001216595"/>
    </source>
</evidence>
<gene>
    <name evidence="8" type="ORF">PQU94_11715</name>
</gene>
<keyword evidence="4 7" id="KW-0812">Transmembrane</keyword>
<comment type="subcellular location">
    <subcellularLocation>
        <location evidence="1">Cell membrane</location>
        <topology evidence="1">Multi-pass membrane protein</topology>
    </subcellularLocation>
</comment>
<dbReference type="RefSeq" id="WP_272741651.1">
    <property type="nucleotide sequence ID" value="NZ_JAQQKW010000006.1"/>
</dbReference>
<keyword evidence="5 7" id="KW-1133">Transmembrane helix</keyword>
<feature type="transmembrane region" description="Helical" evidence="7">
    <location>
        <begin position="148"/>
        <end position="168"/>
    </location>
</feature>
<comment type="caution">
    <text evidence="8">The sequence shown here is derived from an EMBL/GenBank/DDBJ whole genome shotgun (WGS) entry which is preliminary data.</text>
</comment>
<dbReference type="Pfam" id="PF04632">
    <property type="entry name" value="FUSC"/>
    <property type="match status" value="1"/>
</dbReference>
<feature type="transmembrane region" description="Helical" evidence="7">
    <location>
        <begin position="66"/>
        <end position="87"/>
    </location>
</feature>
<protein>
    <submittedName>
        <fullName evidence="8">FUSC family protein</fullName>
    </submittedName>
</protein>
<accession>A0ABT5IGB2</accession>
<feature type="transmembrane region" description="Helical" evidence="7">
    <location>
        <begin position="409"/>
        <end position="429"/>
    </location>
</feature>
<reference evidence="8 9" key="1">
    <citation type="submission" date="2023-01" db="EMBL/GenBank/DDBJ databases">
        <title>Novel species of the genus Asticcacaulis isolated from rivers.</title>
        <authorList>
            <person name="Lu H."/>
        </authorList>
    </citation>
    <scope>NUCLEOTIDE SEQUENCE [LARGE SCALE GENOMIC DNA]</scope>
    <source>
        <strain evidence="8 9">DXS10W</strain>
    </source>
</reference>
<keyword evidence="2" id="KW-0813">Transport</keyword>
<evidence type="ECO:0000256" key="4">
    <source>
        <dbReference type="ARBA" id="ARBA00022692"/>
    </source>
</evidence>
<name>A0ABT5IGB2_9CAUL</name>
<dbReference type="PANTHER" id="PTHR30509:SF9">
    <property type="entry name" value="MULTIDRUG RESISTANCE PROTEIN MDTO"/>
    <property type="match status" value="1"/>
</dbReference>
<evidence type="ECO:0000313" key="8">
    <source>
        <dbReference type="EMBL" id="MDC7694948.1"/>
    </source>
</evidence>
<organism evidence="8 9">
    <name type="scientific">Asticcacaulis currens</name>
    <dbReference type="NCBI Taxonomy" id="2984210"/>
    <lineage>
        <taxon>Bacteria</taxon>
        <taxon>Pseudomonadati</taxon>
        <taxon>Pseudomonadota</taxon>
        <taxon>Alphaproteobacteria</taxon>
        <taxon>Caulobacterales</taxon>
        <taxon>Caulobacteraceae</taxon>
        <taxon>Asticcacaulis</taxon>
    </lineage>
</organism>
<dbReference type="InterPro" id="IPR006726">
    <property type="entry name" value="PHBA_efflux_AaeB/fusaric-R"/>
</dbReference>
<feature type="transmembrane region" description="Helical" evidence="7">
    <location>
        <begin position="334"/>
        <end position="353"/>
    </location>
</feature>
<evidence type="ECO:0000256" key="2">
    <source>
        <dbReference type="ARBA" id="ARBA00022448"/>
    </source>
</evidence>
<evidence type="ECO:0000256" key="7">
    <source>
        <dbReference type="SAM" id="Phobius"/>
    </source>
</evidence>
<dbReference type="PANTHER" id="PTHR30509">
    <property type="entry name" value="P-HYDROXYBENZOIC ACID EFFLUX PUMP SUBUNIT-RELATED"/>
    <property type="match status" value="1"/>
</dbReference>
<dbReference type="Proteomes" id="UP001216595">
    <property type="component" value="Unassembled WGS sequence"/>
</dbReference>
<evidence type="ECO:0000256" key="3">
    <source>
        <dbReference type="ARBA" id="ARBA00022475"/>
    </source>
</evidence>